<protein>
    <recommendedName>
        <fullName evidence="3">DUF1501 domain-containing protein</fullName>
    </recommendedName>
</protein>
<evidence type="ECO:0008006" key="3">
    <source>
        <dbReference type="Google" id="ProtNLM"/>
    </source>
</evidence>
<sequence length="435" mass="47052">MSHHDLLCDPHAHLSRRTLLGAGAGGAMLSTIAHQLAWADAVGATETSRPKNVILLWLEGGPSQLETFDPHPGSAIGGEVKAIPTSVPDLQIADTLPRVAEKMHLGSLIRSVTSKEGDHQRAIYNIKSGYRPDPTLVHPSIGSILCHEFPEQLDIPRHISILPQNAPARGGYLGPVYDAFKIGDPQNPVPDLKSPIAEDRFDRRMKDLQWLEGRFRQQRLRDLDQNRTLHQSSTDAALRMMSSEQVSAFDVSNESKETLEQFGQTPFGRGCLAATRLIGAGVRCVEVTLGGWDSHITNHSLQSARCEILDAALAALLDRLVEQDLLETTLVVCGGEFGRTPQINPAEGRDHWPHGFSTFLAGCGIRKGGVLGATAADPKLDPDKPLADVGNPITIGDLHATILSTLGVPYHEERQTPIGRPLRISEGEPVGAVLA</sequence>
<dbReference type="PANTHER" id="PTHR43737">
    <property type="entry name" value="BLL7424 PROTEIN"/>
    <property type="match status" value="1"/>
</dbReference>
<dbReference type="EMBL" id="CP036432">
    <property type="protein sequence ID" value="QDV85090.1"/>
    <property type="molecule type" value="Genomic_DNA"/>
</dbReference>
<dbReference type="SUPFAM" id="SSF53649">
    <property type="entry name" value="Alkaline phosphatase-like"/>
    <property type="match status" value="1"/>
</dbReference>
<dbReference type="PROSITE" id="PS51318">
    <property type="entry name" value="TAT"/>
    <property type="match status" value="1"/>
</dbReference>
<evidence type="ECO:0000313" key="2">
    <source>
        <dbReference type="Proteomes" id="UP000318081"/>
    </source>
</evidence>
<reference evidence="1 2" key="1">
    <citation type="submission" date="2019-02" db="EMBL/GenBank/DDBJ databases">
        <title>Deep-cultivation of Planctomycetes and their phenomic and genomic characterization uncovers novel biology.</title>
        <authorList>
            <person name="Wiegand S."/>
            <person name="Jogler M."/>
            <person name="Boedeker C."/>
            <person name="Pinto D."/>
            <person name="Vollmers J."/>
            <person name="Rivas-Marin E."/>
            <person name="Kohn T."/>
            <person name="Peeters S.H."/>
            <person name="Heuer A."/>
            <person name="Rast P."/>
            <person name="Oberbeckmann S."/>
            <person name="Bunk B."/>
            <person name="Jeske O."/>
            <person name="Meyerdierks A."/>
            <person name="Storesund J.E."/>
            <person name="Kallscheuer N."/>
            <person name="Luecker S."/>
            <person name="Lage O.M."/>
            <person name="Pohl T."/>
            <person name="Merkel B.J."/>
            <person name="Hornburger P."/>
            <person name="Mueller R.-W."/>
            <person name="Bruemmer F."/>
            <person name="Labrenz M."/>
            <person name="Spormann A.M."/>
            <person name="Op den Camp H."/>
            <person name="Overmann J."/>
            <person name="Amann R."/>
            <person name="Jetten M.S.M."/>
            <person name="Mascher T."/>
            <person name="Medema M.H."/>
            <person name="Devos D.P."/>
            <person name="Kaster A.-K."/>
            <person name="Ovreas L."/>
            <person name="Rohde M."/>
            <person name="Galperin M.Y."/>
            <person name="Jogler C."/>
        </authorList>
    </citation>
    <scope>NUCLEOTIDE SEQUENCE [LARGE SCALE GENOMIC DNA]</scope>
    <source>
        <strain evidence="1 2">TBK1r</strain>
    </source>
</reference>
<gene>
    <name evidence="1" type="ORF">TBK1r_40440</name>
</gene>
<accession>A0ABX5XVY7</accession>
<dbReference type="Proteomes" id="UP000318081">
    <property type="component" value="Chromosome"/>
</dbReference>
<dbReference type="InterPro" id="IPR017850">
    <property type="entry name" value="Alkaline_phosphatase_core_sf"/>
</dbReference>
<keyword evidence="2" id="KW-1185">Reference proteome</keyword>
<dbReference type="PANTHER" id="PTHR43737:SF1">
    <property type="entry name" value="DUF1501 DOMAIN-CONTAINING PROTEIN"/>
    <property type="match status" value="1"/>
</dbReference>
<proteinExistence type="predicted"/>
<dbReference type="RefSeq" id="WP_145214270.1">
    <property type="nucleotide sequence ID" value="NZ_CP036432.1"/>
</dbReference>
<dbReference type="InterPro" id="IPR010869">
    <property type="entry name" value="DUF1501"/>
</dbReference>
<dbReference type="InterPro" id="IPR006311">
    <property type="entry name" value="TAT_signal"/>
</dbReference>
<name>A0ABX5XVY7_9BACT</name>
<organism evidence="1 2">
    <name type="scientific">Stieleria magnilauensis</name>
    <dbReference type="NCBI Taxonomy" id="2527963"/>
    <lineage>
        <taxon>Bacteria</taxon>
        <taxon>Pseudomonadati</taxon>
        <taxon>Planctomycetota</taxon>
        <taxon>Planctomycetia</taxon>
        <taxon>Pirellulales</taxon>
        <taxon>Pirellulaceae</taxon>
        <taxon>Stieleria</taxon>
    </lineage>
</organism>
<evidence type="ECO:0000313" key="1">
    <source>
        <dbReference type="EMBL" id="QDV85090.1"/>
    </source>
</evidence>
<dbReference type="Pfam" id="PF07394">
    <property type="entry name" value="DUF1501"/>
    <property type="match status" value="1"/>
</dbReference>